<reference evidence="5 6" key="1">
    <citation type="submission" date="2021-03" db="EMBL/GenBank/DDBJ databases">
        <title>Paenibacillus artemisicola MWE-103 whole genome sequence.</title>
        <authorList>
            <person name="Ham Y.J."/>
        </authorList>
    </citation>
    <scope>NUCLEOTIDE SEQUENCE [LARGE SCALE GENOMIC DNA]</scope>
    <source>
        <strain evidence="5 6">MWE-103</strain>
    </source>
</reference>
<keyword evidence="2" id="KW-0479">Metal-binding</keyword>
<protein>
    <submittedName>
        <fullName evidence="5">Molybdate ABC transporter substrate-binding protein</fullName>
    </submittedName>
</protein>
<dbReference type="InterPro" id="IPR041879">
    <property type="entry name" value="YvgL-like_PBP2"/>
</dbReference>
<keyword evidence="6" id="KW-1185">Reference proteome</keyword>
<gene>
    <name evidence="5" type="primary">modA</name>
    <name evidence="5" type="ORF">I8J29_03805</name>
</gene>
<organism evidence="5 6">
    <name type="scientific">Paenibacillus artemisiicola</name>
    <dbReference type="NCBI Taxonomy" id="1172618"/>
    <lineage>
        <taxon>Bacteria</taxon>
        <taxon>Bacillati</taxon>
        <taxon>Bacillota</taxon>
        <taxon>Bacilli</taxon>
        <taxon>Bacillales</taxon>
        <taxon>Paenibacillaceae</taxon>
        <taxon>Paenibacillus</taxon>
    </lineage>
</organism>
<proteinExistence type="inferred from homology"/>
<keyword evidence="3 4" id="KW-0732">Signal</keyword>
<evidence type="ECO:0000256" key="1">
    <source>
        <dbReference type="ARBA" id="ARBA00009175"/>
    </source>
</evidence>
<dbReference type="PIRSF" id="PIRSF004846">
    <property type="entry name" value="ModA"/>
    <property type="match status" value="1"/>
</dbReference>
<evidence type="ECO:0000313" key="6">
    <source>
        <dbReference type="Proteomes" id="UP000670947"/>
    </source>
</evidence>
<name>A0ABS3W4R2_9BACL</name>
<dbReference type="Gene3D" id="3.40.190.10">
    <property type="entry name" value="Periplasmic binding protein-like II"/>
    <property type="match status" value="2"/>
</dbReference>
<evidence type="ECO:0000256" key="2">
    <source>
        <dbReference type="ARBA" id="ARBA00022723"/>
    </source>
</evidence>
<dbReference type="PANTHER" id="PTHR30632:SF0">
    <property type="entry name" value="SULFATE-BINDING PROTEIN"/>
    <property type="match status" value="1"/>
</dbReference>
<feature type="signal peptide" evidence="4">
    <location>
        <begin position="1"/>
        <end position="26"/>
    </location>
</feature>
<dbReference type="PANTHER" id="PTHR30632">
    <property type="entry name" value="MOLYBDATE-BINDING PERIPLASMIC PROTEIN"/>
    <property type="match status" value="1"/>
</dbReference>
<dbReference type="EMBL" id="JAGGDJ010000002">
    <property type="protein sequence ID" value="MBO7743304.1"/>
    <property type="molecule type" value="Genomic_DNA"/>
</dbReference>
<dbReference type="Proteomes" id="UP000670947">
    <property type="component" value="Unassembled WGS sequence"/>
</dbReference>
<evidence type="ECO:0000256" key="3">
    <source>
        <dbReference type="ARBA" id="ARBA00022729"/>
    </source>
</evidence>
<sequence length="277" mass="28426">MIGKKKRLAPLLLPALAAALAGCGHAGSGSEGATNGAPAGPDRARVELVVSAAASLTDALTDLKPAFEAANDGIALTYNFGASGTLQKQIEQGAPADVFLSASDRNMDALLDQGLVDPAREGELLANELVVVVPAGTTGVRTLADLAGGGVKRLAIGIPESVPAGGYAKEALTNAGLWEKLQPKTVQGKDVRQVLQYVETGNADAGFVYKTDALTSKKAGIAFAVDPGLHAPIRYPGGVLKASKHPAEAAAFYEYLRSRAAADAFAKYGFSAAEERK</sequence>
<comment type="similarity">
    <text evidence="1">Belongs to the bacterial solute-binding protein ModA family.</text>
</comment>
<comment type="caution">
    <text evidence="5">The sequence shown here is derived from an EMBL/GenBank/DDBJ whole genome shotgun (WGS) entry which is preliminary data.</text>
</comment>
<dbReference type="InterPro" id="IPR050682">
    <property type="entry name" value="ModA/WtpA"/>
</dbReference>
<dbReference type="RefSeq" id="WP_208846348.1">
    <property type="nucleotide sequence ID" value="NZ_JAGGDJ010000002.1"/>
</dbReference>
<dbReference type="InterPro" id="IPR005950">
    <property type="entry name" value="ModA"/>
</dbReference>
<dbReference type="SUPFAM" id="SSF53850">
    <property type="entry name" value="Periplasmic binding protein-like II"/>
    <property type="match status" value="1"/>
</dbReference>
<evidence type="ECO:0000313" key="5">
    <source>
        <dbReference type="EMBL" id="MBO7743304.1"/>
    </source>
</evidence>
<dbReference type="Pfam" id="PF13531">
    <property type="entry name" value="SBP_bac_11"/>
    <property type="match status" value="1"/>
</dbReference>
<evidence type="ECO:0000256" key="4">
    <source>
        <dbReference type="SAM" id="SignalP"/>
    </source>
</evidence>
<dbReference type="PROSITE" id="PS51257">
    <property type="entry name" value="PROKAR_LIPOPROTEIN"/>
    <property type="match status" value="1"/>
</dbReference>
<feature type="chain" id="PRO_5047132782" evidence="4">
    <location>
        <begin position="27"/>
        <end position="277"/>
    </location>
</feature>
<dbReference type="CDD" id="cd13537">
    <property type="entry name" value="PBP2_YvgL_like"/>
    <property type="match status" value="1"/>
</dbReference>
<dbReference type="NCBIfam" id="TIGR01256">
    <property type="entry name" value="modA"/>
    <property type="match status" value="1"/>
</dbReference>
<accession>A0ABS3W4R2</accession>